<keyword evidence="6" id="KW-1185">Reference proteome</keyword>
<evidence type="ECO:0000256" key="2">
    <source>
        <dbReference type="SAM" id="MobiDB-lite"/>
    </source>
</evidence>
<dbReference type="SUPFAM" id="SSF57196">
    <property type="entry name" value="EGF/Laminin"/>
    <property type="match status" value="1"/>
</dbReference>
<proteinExistence type="predicted"/>
<sequence length="183" mass="20106">MVVLKFRKKNLNTTVGCGRFPATPPPTTTTAETPTTDSGVNTLHLPCTEAEENATACRYGGECFVLEIGGIRSAQCKCPRGYLPPRCNELDPNVFWNDYQRPDRVASAGIAASVVAVVLFVTVLVCIVIWRRRYLRKKNSKPTQNGKNGSLMNDQMPSNVSSAELKLEFGGYSERVEVGICME</sequence>
<keyword evidence="1" id="KW-1015">Disulfide bond</keyword>
<comment type="caution">
    <text evidence="5">The sequence shown here is derived from an EMBL/GenBank/DDBJ whole genome shotgun (WGS) entry which is preliminary data.</text>
</comment>
<dbReference type="EMBL" id="JARBDR010000214">
    <property type="protein sequence ID" value="KAJ8318527.1"/>
    <property type="molecule type" value="Genomic_DNA"/>
</dbReference>
<name>A0ABQ9FPH1_TEGGR</name>
<evidence type="ECO:0000256" key="1">
    <source>
        <dbReference type="PROSITE-ProRule" id="PRU00076"/>
    </source>
</evidence>
<dbReference type="Proteomes" id="UP001217089">
    <property type="component" value="Unassembled WGS sequence"/>
</dbReference>
<keyword evidence="3" id="KW-0812">Transmembrane</keyword>
<evidence type="ECO:0000313" key="6">
    <source>
        <dbReference type="Proteomes" id="UP001217089"/>
    </source>
</evidence>
<organism evidence="5 6">
    <name type="scientific">Tegillarca granosa</name>
    <name type="common">Malaysian cockle</name>
    <name type="synonym">Anadara granosa</name>
    <dbReference type="NCBI Taxonomy" id="220873"/>
    <lineage>
        <taxon>Eukaryota</taxon>
        <taxon>Metazoa</taxon>
        <taxon>Spiralia</taxon>
        <taxon>Lophotrochozoa</taxon>
        <taxon>Mollusca</taxon>
        <taxon>Bivalvia</taxon>
        <taxon>Autobranchia</taxon>
        <taxon>Pteriomorphia</taxon>
        <taxon>Arcoida</taxon>
        <taxon>Arcoidea</taxon>
        <taxon>Arcidae</taxon>
        <taxon>Tegillarca</taxon>
    </lineage>
</organism>
<reference evidence="5 6" key="1">
    <citation type="submission" date="2022-12" db="EMBL/GenBank/DDBJ databases">
        <title>Chromosome-level genome of Tegillarca granosa.</title>
        <authorList>
            <person name="Kim J."/>
        </authorList>
    </citation>
    <scope>NUCLEOTIDE SEQUENCE [LARGE SCALE GENOMIC DNA]</scope>
    <source>
        <strain evidence="5">Teg-2019</strain>
        <tissue evidence="5">Adductor muscle</tissue>
    </source>
</reference>
<keyword evidence="1" id="KW-0245">EGF-like domain</keyword>
<keyword evidence="3" id="KW-0472">Membrane</keyword>
<keyword evidence="3" id="KW-1133">Transmembrane helix</keyword>
<feature type="disulfide bond" evidence="1">
    <location>
        <begin position="78"/>
        <end position="87"/>
    </location>
</feature>
<gene>
    <name evidence="5" type="ORF">KUTeg_003618</name>
</gene>
<feature type="transmembrane region" description="Helical" evidence="3">
    <location>
        <begin position="105"/>
        <end position="130"/>
    </location>
</feature>
<comment type="caution">
    <text evidence="1">Lacks conserved residue(s) required for the propagation of feature annotation.</text>
</comment>
<protein>
    <recommendedName>
        <fullName evidence="4">EGF-like domain-containing protein</fullName>
    </recommendedName>
</protein>
<dbReference type="PROSITE" id="PS50026">
    <property type="entry name" value="EGF_3"/>
    <property type="match status" value="1"/>
</dbReference>
<feature type="domain" description="EGF-like" evidence="4">
    <location>
        <begin position="43"/>
        <end position="88"/>
    </location>
</feature>
<dbReference type="PROSITE" id="PS01186">
    <property type="entry name" value="EGF_2"/>
    <property type="match status" value="1"/>
</dbReference>
<accession>A0ABQ9FPH1</accession>
<feature type="region of interest" description="Disordered" evidence="2">
    <location>
        <begin position="17"/>
        <end position="37"/>
    </location>
</feature>
<dbReference type="InterPro" id="IPR000742">
    <property type="entry name" value="EGF"/>
</dbReference>
<evidence type="ECO:0000259" key="4">
    <source>
        <dbReference type="PROSITE" id="PS50026"/>
    </source>
</evidence>
<evidence type="ECO:0000256" key="3">
    <source>
        <dbReference type="SAM" id="Phobius"/>
    </source>
</evidence>
<dbReference type="Gene3D" id="2.10.25.10">
    <property type="entry name" value="Laminin"/>
    <property type="match status" value="1"/>
</dbReference>
<evidence type="ECO:0000313" key="5">
    <source>
        <dbReference type="EMBL" id="KAJ8318527.1"/>
    </source>
</evidence>